<accession>A0A8R1DIC3</accession>
<evidence type="ECO:0000313" key="2">
    <source>
        <dbReference type="EnsemblMetazoa" id="CJA03628.1"/>
    </source>
</evidence>
<dbReference type="InterPro" id="IPR008962">
    <property type="entry name" value="PapD-like_sf"/>
</dbReference>
<dbReference type="SUPFAM" id="SSF49354">
    <property type="entry name" value="PapD-like"/>
    <property type="match status" value="1"/>
</dbReference>
<proteinExistence type="predicted"/>
<dbReference type="EnsemblMetazoa" id="CJA03628.1">
    <property type="protein sequence ID" value="CJA03628.1"/>
    <property type="gene ID" value="WBGene00122832"/>
</dbReference>
<dbReference type="Proteomes" id="UP000005237">
    <property type="component" value="Unassembled WGS sequence"/>
</dbReference>
<dbReference type="PROSITE" id="PS50202">
    <property type="entry name" value="MSP"/>
    <property type="match status" value="1"/>
</dbReference>
<reference evidence="2" key="2">
    <citation type="submission" date="2022-06" db="UniProtKB">
        <authorList>
            <consortium name="EnsemblMetazoa"/>
        </authorList>
    </citation>
    <scope>IDENTIFICATION</scope>
    <source>
        <strain evidence="2">DF5081</strain>
    </source>
</reference>
<protein>
    <submittedName>
        <fullName evidence="2">MSP domain-containing protein</fullName>
    </submittedName>
</protein>
<evidence type="ECO:0000313" key="3">
    <source>
        <dbReference type="Proteomes" id="UP000005237"/>
    </source>
</evidence>
<dbReference type="InterPro" id="IPR000535">
    <property type="entry name" value="MSP_dom"/>
</dbReference>
<keyword evidence="3" id="KW-1185">Reference proteome</keyword>
<feature type="domain" description="MSP" evidence="1">
    <location>
        <begin position="28"/>
        <end position="159"/>
    </location>
</feature>
<dbReference type="AlphaFoldDB" id="A0A8R1DIC3"/>
<organism evidence="2 3">
    <name type="scientific">Caenorhabditis japonica</name>
    <dbReference type="NCBI Taxonomy" id="281687"/>
    <lineage>
        <taxon>Eukaryota</taxon>
        <taxon>Metazoa</taxon>
        <taxon>Ecdysozoa</taxon>
        <taxon>Nematoda</taxon>
        <taxon>Chromadorea</taxon>
        <taxon>Rhabditida</taxon>
        <taxon>Rhabditina</taxon>
        <taxon>Rhabditomorpha</taxon>
        <taxon>Rhabditoidea</taxon>
        <taxon>Rhabditidae</taxon>
        <taxon>Peloderinae</taxon>
        <taxon>Caenorhabditis</taxon>
    </lineage>
</organism>
<name>A0A8R1DIC3_CAEJA</name>
<sequence length="184" mass="21215">MTAVEDKKVKTLVEMTSVKLQCSSPDRELVVFPRWHCFQSKNEYQTPQFVKFFIENREPYKVAYTVKAREKIFRIDTACGILECGERRVLKLFLISADDWPLAINEYTQRRLKLAVESLRIPNDIQPDNLKEATQMSKAIWKRSINEWPLERLYTKINVTLISSNPSAQTAAVPLVPVSPKIGA</sequence>
<reference evidence="3" key="1">
    <citation type="submission" date="2010-08" db="EMBL/GenBank/DDBJ databases">
        <authorList>
            <consortium name="Caenorhabditis japonica Sequencing Consortium"/>
            <person name="Wilson R.K."/>
        </authorList>
    </citation>
    <scope>NUCLEOTIDE SEQUENCE [LARGE SCALE GENOMIC DNA]</scope>
    <source>
        <strain evidence="3">DF5081</strain>
    </source>
</reference>
<evidence type="ECO:0000259" key="1">
    <source>
        <dbReference type="PROSITE" id="PS50202"/>
    </source>
</evidence>